<feature type="transmembrane region" description="Helical" evidence="1">
    <location>
        <begin position="339"/>
        <end position="360"/>
    </location>
</feature>
<dbReference type="InterPro" id="IPR007349">
    <property type="entry name" value="DUF418"/>
</dbReference>
<organism evidence="3 4">
    <name type="scientific">Pantoea coffeiphila</name>
    <dbReference type="NCBI Taxonomy" id="1465635"/>
    <lineage>
        <taxon>Bacteria</taxon>
        <taxon>Pseudomonadati</taxon>
        <taxon>Pseudomonadota</taxon>
        <taxon>Gammaproteobacteria</taxon>
        <taxon>Enterobacterales</taxon>
        <taxon>Erwiniaceae</taxon>
        <taxon>Pantoea</taxon>
    </lineage>
</organism>
<sequence>MNAPVTRIATLDFIRGVAILGILLLNITSFALPKAAYLNPAWHGMPAASELWVWSAMDLLAQAKFLTLFAILFGAGLQMLLPRGKRWLQSRLSWLVIFGLLHGLLFWEGDILLAYGLVGLVVWRMIRDVPGTRQLFNTGLMLYVVGSAILVVLGMASGPNPNSSWLPGAADIQYETFWRTHGGWEALRNRLDMLGSALMALAAQYGWQLAGLMMCGAALMRSGWLRGTFSVQHYRRTGWLLVLTGVAIEIPSIALQWMTGWSFRWSGFFLQVPREVSAPLQALGYAALCFGYWPQLRQRFVTKAVSAVGRMALSNYLLQTLICTTLFNHFALFNHFSRLQLLAIVPAIWLVNLLFSLFWLQLFRQGPLEWIWRRLTSLGLPAQGEDDRHHKG</sequence>
<dbReference type="NCBIfam" id="NF008093">
    <property type="entry name" value="PRK10835.1"/>
    <property type="match status" value="1"/>
</dbReference>
<reference evidence="3 4" key="1">
    <citation type="submission" date="2017-10" db="EMBL/GenBank/DDBJ databases">
        <title>Draft genome of two endophytic bacteria isolated from 'guarana' Paullinia cupana (Mart.) Ducke.</title>
        <authorList>
            <person name="Siqueira K.A."/>
            <person name="Liotti R.G."/>
            <person name="Mendes T.A."/>
            <person name="Soares M.A."/>
        </authorList>
    </citation>
    <scope>NUCLEOTIDE SEQUENCE [LARGE SCALE GENOMIC DNA]</scope>
    <source>
        <strain evidence="3 4">342</strain>
    </source>
</reference>
<gene>
    <name evidence="3" type="ORF">CQW29_03650</name>
</gene>
<evidence type="ECO:0000256" key="1">
    <source>
        <dbReference type="SAM" id="Phobius"/>
    </source>
</evidence>
<keyword evidence="1" id="KW-1133">Transmembrane helix</keyword>
<feature type="domain" description="DUF418" evidence="2">
    <location>
        <begin position="219"/>
        <end position="377"/>
    </location>
</feature>
<evidence type="ECO:0000313" key="3">
    <source>
        <dbReference type="EMBL" id="PRD16770.1"/>
    </source>
</evidence>
<feature type="transmembrane region" description="Helical" evidence="1">
    <location>
        <begin position="239"/>
        <end position="258"/>
    </location>
</feature>
<dbReference type="EMBL" id="PDET01000002">
    <property type="protein sequence ID" value="PRD16770.1"/>
    <property type="molecule type" value="Genomic_DNA"/>
</dbReference>
<accession>A0A2S9IG51</accession>
<dbReference type="PANTHER" id="PTHR30590:SF2">
    <property type="entry name" value="INNER MEMBRANE PROTEIN"/>
    <property type="match status" value="1"/>
</dbReference>
<dbReference type="RefSeq" id="WP_105591350.1">
    <property type="nucleotide sequence ID" value="NZ_PDET01000002.1"/>
</dbReference>
<dbReference type="PANTHER" id="PTHR30590">
    <property type="entry name" value="INNER MEMBRANE PROTEIN"/>
    <property type="match status" value="1"/>
</dbReference>
<keyword evidence="4" id="KW-1185">Reference proteome</keyword>
<feature type="transmembrane region" description="Helical" evidence="1">
    <location>
        <begin position="138"/>
        <end position="157"/>
    </location>
</feature>
<keyword evidence="1" id="KW-0472">Membrane</keyword>
<dbReference type="AlphaFoldDB" id="A0A2S9IG51"/>
<dbReference type="InterPro" id="IPR052529">
    <property type="entry name" value="Bact_Transport_Assoc"/>
</dbReference>
<feature type="transmembrane region" description="Helical" evidence="1">
    <location>
        <begin position="197"/>
        <end position="219"/>
    </location>
</feature>
<proteinExistence type="predicted"/>
<comment type="caution">
    <text evidence="3">The sequence shown here is derived from an EMBL/GenBank/DDBJ whole genome shotgun (WGS) entry which is preliminary data.</text>
</comment>
<keyword evidence="1" id="KW-0812">Transmembrane</keyword>
<dbReference type="Proteomes" id="UP000239181">
    <property type="component" value="Unassembled WGS sequence"/>
</dbReference>
<name>A0A2S9IG51_9GAMM</name>
<dbReference type="OrthoDB" id="9807744at2"/>
<protein>
    <recommendedName>
        <fullName evidence="2">DUF418 domain-containing protein</fullName>
    </recommendedName>
</protein>
<feature type="transmembrane region" description="Helical" evidence="1">
    <location>
        <begin position="87"/>
        <end position="105"/>
    </location>
</feature>
<evidence type="ECO:0000313" key="4">
    <source>
        <dbReference type="Proteomes" id="UP000239181"/>
    </source>
</evidence>
<feature type="transmembrane region" description="Helical" evidence="1">
    <location>
        <begin position="52"/>
        <end position="75"/>
    </location>
</feature>
<feature type="transmembrane region" description="Helical" evidence="1">
    <location>
        <begin position="316"/>
        <end position="333"/>
    </location>
</feature>
<feature type="transmembrane region" description="Helical" evidence="1">
    <location>
        <begin position="12"/>
        <end position="32"/>
    </location>
</feature>
<feature type="transmembrane region" description="Helical" evidence="1">
    <location>
        <begin position="111"/>
        <end position="126"/>
    </location>
</feature>
<evidence type="ECO:0000259" key="2">
    <source>
        <dbReference type="Pfam" id="PF04235"/>
    </source>
</evidence>
<dbReference type="Pfam" id="PF04235">
    <property type="entry name" value="DUF418"/>
    <property type="match status" value="1"/>
</dbReference>